<dbReference type="PROSITE" id="PS00687">
    <property type="entry name" value="ALDEHYDE_DEHYDR_GLU"/>
    <property type="match status" value="1"/>
</dbReference>
<keyword evidence="3 5" id="KW-0560">Oxidoreductase</keyword>
<gene>
    <name evidence="7" type="ORF">SAMN05216480_11235</name>
</gene>
<dbReference type="CDD" id="cd07100">
    <property type="entry name" value="ALDH_SSADH1_GabD1"/>
    <property type="match status" value="1"/>
</dbReference>
<dbReference type="PANTHER" id="PTHR43217">
    <property type="entry name" value="SUCCINATE SEMIALDEHYDE DEHYDROGENASE [NAD(P)+] SAD"/>
    <property type="match status" value="1"/>
</dbReference>
<dbReference type="STRING" id="1224947.SAMN05216480_11235"/>
<feature type="active site" evidence="4">
    <location>
        <position position="226"/>
    </location>
</feature>
<dbReference type="Proteomes" id="UP000199138">
    <property type="component" value="Unassembled WGS sequence"/>
</dbReference>
<dbReference type="FunFam" id="3.40.605.10:FF:000012">
    <property type="entry name" value="NAD-dependent succinate-semialdehyde dehydrogenase"/>
    <property type="match status" value="1"/>
</dbReference>
<reference evidence="7 8" key="1">
    <citation type="submission" date="2016-10" db="EMBL/GenBank/DDBJ databases">
        <authorList>
            <person name="de Groot N.N."/>
        </authorList>
    </citation>
    <scope>NUCLEOTIDE SEQUENCE [LARGE SCALE GENOMIC DNA]</scope>
    <source>
        <strain evidence="7 8">CGMCC 1.12333</strain>
    </source>
</reference>
<evidence type="ECO:0000256" key="4">
    <source>
        <dbReference type="PROSITE-ProRule" id="PRU10007"/>
    </source>
</evidence>
<dbReference type="InterPro" id="IPR044148">
    <property type="entry name" value="ALDH_GabD1-like"/>
</dbReference>
<dbReference type="InterPro" id="IPR016163">
    <property type="entry name" value="Ald_DH_C"/>
</dbReference>
<sequence length="449" mass="49765">MKSVNPFNGQLLYEFEELNEPQINQKIEAAHKVHLSWKNTTFSERSILMHEAANVLRNNKEDFGKIITLEMGKPITQAIAEVEKCAWVCEYYAHNAEDFLKNELIETDAIKSYVSYEPLGVVFAVMPWNYPFWQVFRFAAPGLMAGNTAILKHASNVMKCGETIQKVFELAGFPKDVFINLPIKSDKVENIIKNPLVKAVTLTGSKPAGSMVASTAAKEIKKSVLELGGNNAFIVCKDADLEKAVSTAVNARYQNTGQSCIAAKRLLLHEAIADEFLEKYINAIKEKKSGDPLDEETYIGVMAREDLAKELESQVNDSVAKGAKVLLGGKREKAYFEPTVLTNVTEDMPVFKEETFGPVIAVVTFKTLEEAITISNNSDFGLGVSIFTKDIAGFEAHISKFNEGAVFVNDMVKSDPRLPFGGVKISGFGRELSHHGIKEFVNMKTVYIN</sequence>
<evidence type="ECO:0000313" key="8">
    <source>
        <dbReference type="Proteomes" id="UP000199138"/>
    </source>
</evidence>
<dbReference type="PANTHER" id="PTHR43217:SF1">
    <property type="entry name" value="SUCCINATE SEMIALDEHYDE DEHYDROGENASE [NAD(P)+] SAD"/>
    <property type="match status" value="1"/>
</dbReference>
<evidence type="ECO:0000259" key="6">
    <source>
        <dbReference type="Pfam" id="PF00171"/>
    </source>
</evidence>
<dbReference type="GO" id="GO:0004030">
    <property type="term" value="F:aldehyde dehydrogenase [NAD(P)+] activity"/>
    <property type="evidence" value="ECO:0007669"/>
    <property type="project" value="InterPro"/>
</dbReference>
<dbReference type="AlphaFoldDB" id="A0A1I7I0K2"/>
<dbReference type="InterPro" id="IPR029510">
    <property type="entry name" value="Ald_DH_CS_GLU"/>
</dbReference>
<dbReference type="GO" id="GO:0004777">
    <property type="term" value="F:succinate-semialdehyde dehydrogenase (NAD+) activity"/>
    <property type="evidence" value="ECO:0007669"/>
    <property type="project" value="TreeGrafter"/>
</dbReference>
<dbReference type="InterPro" id="IPR016161">
    <property type="entry name" value="Ald_DH/histidinol_DH"/>
</dbReference>
<dbReference type="PROSITE" id="PS00070">
    <property type="entry name" value="ALDEHYDE_DEHYDR_CYS"/>
    <property type="match status" value="1"/>
</dbReference>
<dbReference type="EMBL" id="FPBK01000012">
    <property type="protein sequence ID" value="SFU66473.1"/>
    <property type="molecule type" value="Genomic_DNA"/>
</dbReference>
<organism evidence="7 8">
    <name type="scientific">Pustulibacterium marinum</name>
    <dbReference type="NCBI Taxonomy" id="1224947"/>
    <lineage>
        <taxon>Bacteria</taxon>
        <taxon>Pseudomonadati</taxon>
        <taxon>Bacteroidota</taxon>
        <taxon>Flavobacteriia</taxon>
        <taxon>Flavobacteriales</taxon>
        <taxon>Flavobacteriaceae</taxon>
        <taxon>Pustulibacterium</taxon>
    </lineage>
</organism>
<accession>A0A1I7I0K2</accession>
<dbReference type="Pfam" id="PF00171">
    <property type="entry name" value="Aldedh"/>
    <property type="match status" value="1"/>
</dbReference>
<dbReference type="SUPFAM" id="SSF53720">
    <property type="entry name" value="ALDH-like"/>
    <property type="match status" value="1"/>
</dbReference>
<dbReference type="FunFam" id="3.40.309.10:FF:000010">
    <property type="entry name" value="Gamma-aminobutyraldehyde dehydrogenase"/>
    <property type="match status" value="1"/>
</dbReference>
<dbReference type="InterPro" id="IPR047110">
    <property type="entry name" value="GABD/Sad-like"/>
</dbReference>
<dbReference type="Gene3D" id="3.40.605.10">
    <property type="entry name" value="Aldehyde Dehydrogenase, Chain A, domain 1"/>
    <property type="match status" value="1"/>
</dbReference>
<dbReference type="Gene3D" id="3.40.309.10">
    <property type="entry name" value="Aldehyde Dehydrogenase, Chain A, domain 2"/>
    <property type="match status" value="1"/>
</dbReference>
<name>A0A1I7I0K2_9FLAO</name>
<evidence type="ECO:0000256" key="2">
    <source>
        <dbReference type="ARBA" id="ARBA00022857"/>
    </source>
</evidence>
<protein>
    <submittedName>
        <fullName evidence="7">Succinate-semialdehyde dehydrogenase / glutarate-semialdehyde dehydrogenase</fullName>
    </submittedName>
</protein>
<dbReference type="InterPro" id="IPR016160">
    <property type="entry name" value="Ald_DH_CS_CYS"/>
</dbReference>
<evidence type="ECO:0000313" key="7">
    <source>
        <dbReference type="EMBL" id="SFU66473.1"/>
    </source>
</evidence>
<evidence type="ECO:0000256" key="1">
    <source>
        <dbReference type="ARBA" id="ARBA00009986"/>
    </source>
</evidence>
<dbReference type="InterPro" id="IPR016162">
    <property type="entry name" value="Ald_DH_N"/>
</dbReference>
<proteinExistence type="inferred from homology"/>
<evidence type="ECO:0000256" key="5">
    <source>
        <dbReference type="RuleBase" id="RU003345"/>
    </source>
</evidence>
<evidence type="ECO:0000256" key="3">
    <source>
        <dbReference type="ARBA" id="ARBA00023002"/>
    </source>
</evidence>
<dbReference type="InterPro" id="IPR015590">
    <property type="entry name" value="Aldehyde_DH_dom"/>
</dbReference>
<feature type="domain" description="Aldehyde dehydrogenase" evidence="6">
    <location>
        <begin position="2"/>
        <end position="446"/>
    </location>
</feature>
<comment type="similarity">
    <text evidence="1 5">Belongs to the aldehyde dehydrogenase family.</text>
</comment>
<keyword evidence="8" id="KW-1185">Reference proteome</keyword>
<keyword evidence="2" id="KW-0521">NADP</keyword>